<gene>
    <name evidence="1" type="ORF">FJY86_02300</name>
</gene>
<reference evidence="1" key="1">
    <citation type="submission" date="2019-03" db="EMBL/GenBank/DDBJ databases">
        <title>Lake Tanganyika Metagenome-Assembled Genomes (MAGs).</title>
        <authorList>
            <person name="Tran P."/>
        </authorList>
    </citation>
    <scope>NUCLEOTIDE SEQUENCE</scope>
    <source>
        <strain evidence="1">M_DeepCast_50m_m2_156</strain>
    </source>
</reference>
<dbReference type="EMBL" id="VGJJ01000012">
    <property type="protein sequence ID" value="MBM3282149.1"/>
    <property type="molecule type" value="Genomic_DNA"/>
</dbReference>
<proteinExistence type="predicted"/>
<protein>
    <submittedName>
        <fullName evidence="1">Uncharacterized protein</fullName>
    </submittedName>
</protein>
<name>A0A8T4C6M8_9ARCH</name>
<evidence type="ECO:0000313" key="2">
    <source>
        <dbReference type="Proteomes" id="UP000774699"/>
    </source>
</evidence>
<accession>A0A8T4C6M8</accession>
<sequence length="310" mass="34350">MAGFSMNTHSRGFVLSFATFSLALFLFLFTQAQYTHLLQLQIDAGDVSLQTNPGALMRDLAMDLNTLTGYTISIDENQDTAIFSFSGRTPSVLSLRDNLLRYQSDAAQLGSDLNVHTFLDLNQSFNDGNFWGQTNHGLRWRLDYDYNTLRIEPTNSNFYPQKIDINVFSEIAYDSLTVITGSCCISDTHFFEYSINYTDTNNDHAYSTSGLFPAHSSISLTLQMTTITDDVNTQTGTRRIQIGNIEGTGSALPMGATISSFQAVSTLQFSIAFTLPNDSNGTKAGYDINTSLRGNDFNVDTNTIWTTFNA</sequence>
<dbReference type="Proteomes" id="UP000774699">
    <property type="component" value="Unassembled WGS sequence"/>
</dbReference>
<organism evidence="1 2">
    <name type="scientific">Candidatus Iainarchaeum sp</name>
    <dbReference type="NCBI Taxonomy" id="3101447"/>
    <lineage>
        <taxon>Archaea</taxon>
        <taxon>Candidatus Iainarchaeota</taxon>
        <taxon>Candidatus Iainarchaeia</taxon>
        <taxon>Candidatus Iainarchaeales</taxon>
        <taxon>Candidatus Iainarchaeaceae</taxon>
        <taxon>Candidatus Iainarchaeum</taxon>
    </lineage>
</organism>
<dbReference type="AlphaFoldDB" id="A0A8T4C6M8"/>
<comment type="caution">
    <text evidence="1">The sequence shown here is derived from an EMBL/GenBank/DDBJ whole genome shotgun (WGS) entry which is preliminary data.</text>
</comment>
<evidence type="ECO:0000313" key="1">
    <source>
        <dbReference type="EMBL" id="MBM3282149.1"/>
    </source>
</evidence>